<accession>A0A1W2H7W7</accession>
<evidence type="ECO:0000313" key="3">
    <source>
        <dbReference type="EMBL" id="SMD44874.1"/>
    </source>
</evidence>
<dbReference type="PIRSF" id="PIRSF033271">
    <property type="entry name" value="UCP033271"/>
    <property type="match status" value="1"/>
</dbReference>
<dbReference type="EMBL" id="LT838813">
    <property type="protein sequence ID" value="SMD44874.1"/>
    <property type="molecule type" value="Genomic_DNA"/>
</dbReference>
<evidence type="ECO:0000259" key="1">
    <source>
        <dbReference type="Pfam" id="PF06792"/>
    </source>
</evidence>
<feature type="domain" description="UPF0261" evidence="1">
    <location>
        <begin position="6"/>
        <end position="181"/>
    </location>
</feature>
<dbReference type="Gene3D" id="3.40.50.12030">
    <property type="entry name" value="Uncharacterised protein family UPF0261, NC domain"/>
    <property type="match status" value="1"/>
</dbReference>
<gene>
    <name evidence="3" type="ORF">SAMN00777080_3510</name>
</gene>
<proteinExistence type="predicted"/>
<dbReference type="InterPro" id="IPR051353">
    <property type="entry name" value="Tobamovirus_resist_UPF0261"/>
</dbReference>
<dbReference type="NCBIfam" id="NF002674">
    <property type="entry name" value="PRK02399.1-2"/>
    <property type="match status" value="1"/>
</dbReference>
<dbReference type="PANTHER" id="PTHR31862:SF1">
    <property type="entry name" value="UPF0261 DOMAIN PROTEIN (AFU_ORTHOLOGUE AFUA_1G10120)"/>
    <property type="match status" value="1"/>
</dbReference>
<dbReference type="STRING" id="758820.SAMN00777080_3510"/>
<evidence type="ECO:0000259" key="2">
    <source>
        <dbReference type="Pfam" id="PF23189"/>
    </source>
</evidence>
<name>A0A1W2H7W7_9BACT</name>
<dbReference type="Proteomes" id="UP000192333">
    <property type="component" value="Chromosome I"/>
</dbReference>
<reference evidence="4" key="1">
    <citation type="submission" date="2017-04" db="EMBL/GenBank/DDBJ databases">
        <authorList>
            <person name="Varghese N."/>
            <person name="Submissions S."/>
        </authorList>
    </citation>
    <scope>NUCLEOTIDE SEQUENCE [LARGE SCALE GENOMIC DNA]</scope>
    <source>
        <strain evidence="4">DSM 16537</strain>
    </source>
</reference>
<dbReference type="InterPro" id="IPR044122">
    <property type="entry name" value="UPF0261_N"/>
</dbReference>
<dbReference type="Pfam" id="PF06792">
    <property type="entry name" value="UPF0261"/>
    <property type="match status" value="1"/>
</dbReference>
<evidence type="ECO:0000313" key="4">
    <source>
        <dbReference type="Proteomes" id="UP000192333"/>
    </source>
</evidence>
<feature type="domain" description="UPF0261" evidence="2">
    <location>
        <begin position="191"/>
        <end position="403"/>
    </location>
</feature>
<keyword evidence="4" id="KW-1185">Reference proteome</keyword>
<dbReference type="Pfam" id="PF23189">
    <property type="entry name" value="UPF0261_C"/>
    <property type="match status" value="1"/>
</dbReference>
<dbReference type="OrthoDB" id="9776369at2"/>
<protein>
    <submittedName>
        <fullName evidence="3">Uncharacterized protein, UPF0261 family</fullName>
    </submittedName>
</protein>
<sequence length="412" mass="44492">MTQNDKSILMIGCFDTKEENFNFLRQCIVSHGESVISMNTGIFGSTSLFPVELDSELVAAEAGESIEDLRKKADRGHAVDIIGKGAGKLLSRLFTEGKIKAVIGMGGGGGTYIALAAMEPLPIGFPKLCISTLASKDVTRQVGMKDILLMPSVVDVAGLNRISRLIMRNAAAAVSGMAKVNLKTDEKSLGTIAISMFGNTTACVNECTKLLEAKGYEVMAFHANGLGGNAMETLIREDCFVGILDITTTELADELCGGICSAGPGRLTAAVEMGIPQVVVPGCLDMVNFAHPDTVPEQYRERQLYSWAPDVTLMRTDRQENMELAKMIAQRLNQSTVPATVLLPLKGLSQIDADGGVFHEPEINRVLFDTLKQHLKPHVNIVEIDANINEKKISESAVHLLLENMEIQNQMA</sequence>
<organism evidence="3 4">
    <name type="scientific">Aquiflexum balticum DSM 16537</name>
    <dbReference type="NCBI Taxonomy" id="758820"/>
    <lineage>
        <taxon>Bacteria</taxon>
        <taxon>Pseudomonadati</taxon>
        <taxon>Bacteroidota</taxon>
        <taxon>Cytophagia</taxon>
        <taxon>Cytophagales</taxon>
        <taxon>Cyclobacteriaceae</taxon>
        <taxon>Aquiflexum</taxon>
    </lineage>
</organism>
<dbReference type="AlphaFoldDB" id="A0A1W2H7W7"/>
<dbReference type="InterPro" id="IPR008322">
    <property type="entry name" value="UPF0261"/>
</dbReference>
<dbReference type="InterPro" id="IPR056778">
    <property type="entry name" value="UPF0261_C"/>
</dbReference>
<dbReference type="PANTHER" id="PTHR31862">
    <property type="entry name" value="UPF0261 DOMAIN PROTEIN (AFU_ORTHOLOGUE AFUA_1G10120)"/>
    <property type="match status" value="1"/>
</dbReference>
<dbReference type="Gene3D" id="3.40.50.12020">
    <property type="entry name" value="Uncharacterised protein family UPF0261, NN domain"/>
    <property type="match status" value="1"/>
</dbReference>
<dbReference type="CDD" id="cd15488">
    <property type="entry name" value="Tm-1-like"/>
    <property type="match status" value="1"/>
</dbReference>